<dbReference type="InterPro" id="IPR003509">
    <property type="entry name" value="UPF0102_YraN-like"/>
</dbReference>
<dbReference type="HAMAP" id="MF_00048">
    <property type="entry name" value="UPF0102"/>
    <property type="match status" value="1"/>
</dbReference>
<evidence type="ECO:0000256" key="1">
    <source>
        <dbReference type="ARBA" id="ARBA00006738"/>
    </source>
</evidence>
<keyword evidence="5" id="KW-1185">Reference proteome</keyword>
<dbReference type="PANTHER" id="PTHR34039">
    <property type="entry name" value="UPF0102 PROTEIN YRAN"/>
    <property type="match status" value="1"/>
</dbReference>
<dbReference type="PANTHER" id="PTHR34039:SF1">
    <property type="entry name" value="UPF0102 PROTEIN YRAN"/>
    <property type="match status" value="1"/>
</dbReference>
<proteinExistence type="inferred from homology"/>
<evidence type="ECO:0000313" key="5">
    <source>
        <dbReference type="Proteomes" id="UP001056708"/>
    </source>
</evidence>
<gene>
    <name evidence="4" type="ORF">NEA10_01585</name>
</gene>
<name>A0ABY5ASY9_9CYAN</name>
<dbReference type="InterPro" id="IPR011335">
    <property type="entry name" value="Restrct_endonuc-II-like"/>
</dbReference>
<dbReference type="SUPFAM" id="SSF52980">
    <property type="entry name" value="Restriction endonuclease-like"/>
    <property type="match status" value="1"/>
</dbReference>
<accession>A0ABY5ASY9</accession>
<evidence type="ECO:0000313" key="4">
    <source>
        <dbReference type="EMBL" id="USR91451.1"/>
    </source>
</evidence>
<sequence>MTKGYSTSDNSRSQGHPTRNIVGTLGEDLVAQWLRGSQVRVLHQRWRCRLGELDIVAGFPATPETAKTLAFVEVKTRSRGNWDQDGRLALSAAKCRRLNQAARLFLARFPRYAQLPCRFDLALVRSQPAPPGSPITSKLPDAIVIGQPVQVNQLQLTLQDYLVGVLD</sequence>
<organism evidence="4 5">
    <name type="scientific">Phormidium yuhuli AB48</name>
    <dbReference type="NCBI Taxonomy" id="2940671"/>
    <lineage>
        <taxon>Bacteria</taxon>
        <taxon>Bacillati</taxon>
        <taxon>Cyanobacteriota</taxon>
        <taxon>Cyanophyceae</taxon>
        <taxon>Oscillatoriophycideae</taxon>
        <taxon>Oscillatoriales</taxon>
        <taxon>Oscillatoriaceae</taxon>
        <taxon>Phormidium</taxon>
        <taxon>Phormidium yuhuli</taxon>
    </lineage>
</organism>
<evidence type="ECO:0000256" key="2">
    <source>
        <dbReference type="HAMAP-Rule" id="MF_00048"/>
    </source>
</evidence>
<reference evidence="4" key="1">
    <citation type="submission" date="2022-06" db="EMBL/GenBank/DDBJ databases">
        <title>Genome sequence of Phormidium yuhuli AB48 isolated from an industrial photobioreactor environment.</title>
        <authorList>
            <person name="Qiu Y."/>
            <person name="Noonan A.J.C."/>
            <person name="Dofher K."/>
            <person name="Koch M."/>
            <person name="Kieft B."/>
            <person name="Lin X."/>
            <person name="Ziels R.M."/>
            <person name="Hallam S.J."/>
        </authorList>
    </citation>
    <scope>NUCLEOTIDE SEQUENCE</scope>
    <source>
        <strain evidence="4">AB48</strain>
    </source>
</reference>
<feature type="compositionally biased region" description="Polar residues" evidence="3">
    <location>
        <begin position="1"/>
        <end position="17"/>
    </location>
</feature>
<comment type="similarity">
    <text evidence="1 2">Belongs to the UPF0102 family.</text>
</comment>
<dbReference type="RefSeq" id="WP_252663474.1">
    <property type="nucleotide sequence ID" value="NZ_CP098611.1"/>
</dbReference>
<protein>
    <recommendedName>
        <fullName evidence="2">UPF0102 protein NEA10_01585</fullName>
    </recommendedName>
</protein>
<dbReference type="InterPro" id="IPR011856">
    <property type="entry name" value="tRNA_endonuc-like_dom_sf"/>
</dbReference>
<dbReference type="Pfam" id="PF02021">
    <property type="entry name" value="UPF0102"/>
    <property type="match status" value="1"/>
</dbReference>
<evidence type="ECO:0000256" key="3">
    <source>
        <dbReference type="SAM" id="MobiDB-lite"/>
    </source>
</evidence>
<dbReference type="EMBL" id="CP098611">
    <property type="protein sequence ID" value="USR91451.1"/>
    <property type="molecule type" value="Genomic_DNA"/>
</dbReference>
<feature type="region of interest" description="Disordered" evidence="3">
    <location>
        <begin position="1"/>
        <end position="20"/>
    </location>
</feature>
<dbReference type="Gene3D" id="3.40.1350.10">
    <property type="match status" value="1"/>
</dbReference>
<dbReference type="NCBIfam" id="TIGR00252">
    <property type="entry name" value="YraN family protein"/>
    <property type="match status" value="1"/>
</dbReference>
<dbReference type="Proteomes" id="UP001056708">
    <property type="component" value="Chromosome"/>
</dbReference>